<comment type="caution">
    <text evidence="6">The sequence shown here is derived from an EMBL/GenBank/DDBJ whole genome shotgun (WGS) entry which is preliminary data.</text>
</comment>
<dbReference type="PROSITE" id="PS50146">
    <property type="entry name" value="DAGK"/>
    <property type="match status" value="1"/>
</dbReference>
<evidence type="ECO:0000256" key="2">
    <source>
        <dbReference type="ARBA" id="ARBA00022741"/>
    </source>
</evidence>
<dbReference type="SUPFAM" id="SSF111331">
    <property type="entry name" value="NAD kinase/diacylglycerol kinase-like"/>
    <property type="match status" value="1"/>
</dbReference>
<feature type="domain" description="DAGKc" evidence="5">
    <location>
        <begin position="1"/>
        <end position="128"/>
    </location>
</feature>
<protein>
    <submittedName>
        <fullName evidence="6">Lipid kinase</fullName>
        <ecNumber evidence="6">2.7.1.-</ecNumber>
    </submittedName>
</protein>
<evidence type="ECO:0000313" key="6">
    <source>
        <dbReference type="EMBL" id="MDT0617835.1"/>
    </source>
</evidence>
<accession>A0ABU3B6T8</accession>
<dbReference type="SMART" id="SM00046">
    <property type="entry name" value="DAGKc"/>
    <property type="match status" value="1"/>
</dbReference>
<evidence type="ECO:0000259" key="5">
    <source>
        <dbReference type="PROSITE" id="PS50146"/>
    </source>
</evidence>
<dbReference type="InterPro" id="IPR005218">
    <property type="entry name" value="Diacylglycerol/lipid_kinase"/>
</dbReference>
<dbReference type="GO" id="GO:0016301">
    <property type="term" value="F:kinase activity"/>
    <property type="evidence" value="ECO:0007669"/>
    <property type="project" value="UniProtKB-KW"/>
</dbReference>
<evidence type="ECO:0000313" key="7">
    <source>
        <dbReference type="Proteomes" id="UP001259982"/>
    </source>
</evidence>
<dbReference type="InterPro" id="IPR017438">
    <property type="entry name" value="ATP-NAD_kinase_N"/>
</dbReference>
<evidence type="ECO:0000256" key="3">
    <source>
        <dbReference type="ARBA" id="ARBA00022777"/>
    </source>
</evidence>
<dbReference type="EMBL" id="JAVRHY010000003">
    <property type="protein sequence ID" value="MDT0617835.1"/>
    <property type="molecule type" value="Genomic_DNA"/>
</dbReference>
<keyword evidence="2" id="KW-0547">Nucleotide-binding</keyword>
<organism evidence="6 7">
    <name type="scientific">Spectribacter acetivorans</name>
    <dbReference type="NCBI Taxonomy" id="3075603"/>
    <lineage>
        <taxon>Bacteria</taxon>
        <taxon>Pseudomonadati</taxon>
        <taxon>Pseudomonadota</taxon>
        <taxon>Gammaproteobacteria</taxon>
        <taxon>Salinisphaerales</taxon>
        <taxon>Salinisphaeraceae</taxon>
        <taxon>Spectribacter</taxon>
    </lineage>
</organism>
<evidence type="ECO:0000256" key="1">
    <source>
        <dbReference type="ARBA" id="ARBA00022679"/>
    </source>
</evidence>
<dbReference type="NCBIfam" id="TIGR00147">
    <property type="entry name" value="YegS/Rv2252/BmrU family lipid kinase"/>
    <property type="match status" value="1"/>
</dbReference>
<dbReference type="Gene3D" id="2.60.200.40">
    <property type="match status" value="1"/>
</dbReference>
<keyword evidence="7" id="KW-1185">Reference proteome</keyword>
<dbReference type="InterPro" id="IPR001206">
    <property type="entry name" value="Diacylglycerol_kinase_cat_dom"/>
</dbReference>
<dbReference type="Pfam" id="PF19279">
    <property type="entry name" value="YegS_C"/>
    <property type="match status" value="1"/>
</dbReference>
<proteinExistence type="predicted"/>
<sequence>MTQRQALLLINPHSRSGSQDAETLITRLQQAGLGVTRVTPDGPDHIAAVIREHQGRVDRVIVGGGDGTINAALPGIAASELPMGVLPLGTANDFARSLGVPLDPAAACDVIAADHVRRIDLGECNGRYFVNVAHIGFAVEVARRSDGDTKKLMGPLAYPYAAWTAFRTRRRFRVEIRGDDGPWRRLKAIQVSVGNGRFYGGGIPIAEDAAIDDGRLDLYAIPAHRDGSLLAMIPALRVGRTRGHDQIETLAATRIEVRTRQPKTIAVDGEPGGKTPASFRVHPGLLAVYAPPVD</sequence>
<dbReference type="InterPro" id="IPR016064">
    <property type="entry name" value="NAD/diacylglycerol_kinase_sf"/>
</dbReference>
<dbReference type="Gene3D" id="3.40.50.10330">
    <property type="entry name" value="Probable inorganic polyphosphate/atp-NAD kinase, domain 1"/>
    <property type="match status" value="1"/>
</dbReference>
<evidence type="ECO:0000256" key="4">
    <source>
        <dbReference type="ARBA" id="ARBA00022840"/>
    </source>
</evidence>
<keyword evidence="3 6" id="KW-0418">Kinase</keyword>
<dbReference type="InterPro" id="IPR045540">
    <property type="entry name" value="YegS/DAGK_C"/>
</dbReference>
<dbReference type="PANTHER" id="PTHR12358:SF54">
    <property type="entry name" value="SPHINGOSINE KINASE RELATED PROTEIN"/>
    <property type="match status" value="1"/>
</dbReference>
<name>A0ABU3B6T8_9GAMM</name>
<dbReference type="NCBIfam" id="NF009604">
    <property type="entry name" value="PRK13057.1"/>
    <property type="match status" value="1"/>
</dbReference>
<dbReference type="PANTHER" id="PTHR12358">
    <property type="entry name" value="SPHINGOSINE KINASE"/>
    <property type="match status" value="1"/>
</dbReference>
<dbReference type="Pfam" id="PF00781">
    <property type="entry name" value="DAGK_cat"/>
    <property type="match status" value="1"/>
</dbReference>
<keyword evidence="1 6" id="KW-0808">Transferase</keyword>
<dbReference type="Proteomes" id="UP001259982">
    <property type="component" value="Unassembled WGS sequence"/>
</dbReference>
<dbReference type="RefSeq" id="WP_311657748.1">
    <property type="nucleotide sequence ID" value="NZ_JAVRHY010000003.1"/>
</dbReference>
<keyword evidence="4" id="KW-0067">ATP-binding</keyword>
<dbReference type="EC" id="2.7.1.-" evidence="6"/>
<dbReference type="InterPro" id="IPR050187">
    <property type="entry name" value="Lipid_Phosphate_FormReg"/>
</dbReference>
<reference evidence="6 7" key="1">
    <citation type="submission" date="2023-09" db="EMBL/GenBank/DDBJ databases">
        <authorList>
            <person name="Rey-Velasco X."/>
        </authorList>
    </citation>
    <scope>NUCLEOTIDE SEQUENCE [LARGE SCALE GENOMIC DNA]</scope>
    <source>
        <strain evidence="6 7">P385</strain>
    </source>
</reference>
<gene>
    <name evidence="6" type="ORF">RM531_05075</name>
</gene>